<name>A0A6A5SYE7_9PLEO</name>
<protein>
    <recommendedName>
        <fullName evidence="7">Rhodopsin domain-containing protein</fullName>
    </recommendedName>
</protein>
<feature type="transmembrane region" description="Helical" evidence="6">
    <location>
        <begin position="25"/>
        <end position="42"/>
    </location>
</feature>
<feature type="transmembrane region" description="Helical" evidence="6">
    <location>
        <begin position="118"/>
        <end position="140"/>
    </location>
</feature>
<feature type="transmembrane region" description="Helical" evidence="6">
    <location>
        <begin position="199"/>
        <end position="220"/>
    </location>
</feature>
<keyword evidence="9" id="KW-1185">Reference proteome</keyword>
<comment type="similarity">
    <text evidence="5">Belongs to the SAT4 family.</text>
</comment>
<dbReference type="EMBL" id="ML976013">
    <property type="protein sequence ID" value="KAF1944898.1"/>
    <property type="molecule type" value="Genomic_DNA"/>
</dbReference>
<reference evidence="8" key="1">
    <citation type="journal article" date="2020" name="Stud. Mycol.">
        <title>101 Dothideomycetes genomes: a test case for predicting lifestyles and emergence of pathogens.</title>
        <authorList>
            <person name="Haridas S."/>
            <person name="Albert R."/>
            <person name="Binder M."/>
            <person name="Bloem J."/>
            <person name="Labutti K."/>
            <person name="Salamov A."/>
            <person name="Andreopoulos B."/>
            <person name="Baker S."/>
            <person name="Barry K."/>
            <person name="Bills G."/>
            <person name="Bluhm B."/>
            <person name="Cannon C."/>
            <person name="Castanera R."/>
            <person name="Culley D."/>
            <person name="Daum C."/>
            <person name="Ezra D."/>
            <person name="Gonzalez J."/>
            <person name="Henrissat B."/>
            <person name="Kuo A."/>
            <person name="Liang C."/>
            <person name="Lipzen A."/>
            <person name="Lutzoni F."/>
            <person name="Magnuson J."/>
            <person name="Mondo S."/>
            <person name="Nolan M."/>
            <person name="Ohm R."/>
            <person name="Pangilinan J."/>
            <person name="Park H.-J."/>
            <person name="Ramirez L."/>
            <person name="Alfaro M."/>
            <person name="Sun H."/>
            <person name="Tritt A."/>
            <person name="Yoshinaga Y."/>
            <person name="Zwiers L.-H."/>
            <person name="Turgeon B."/>
            <person name="Goodwin S."/>
            <person name="Spatafora J."/>
            <person name="Crous P."/>
            <person name="Grigoriev I."/>
        </authorList>
    </citation>
    <scope>NUCLEOTIDE SEQUENCE</scope>
    <source>
        <strain evidence="8">CBS 161.51</strain>
    </source>
</reference>
<dbReference type="InterPro" id="IPR052337">
    <property type="entry name" value="SAT4-like"/>
</dbReference>
<evidence type="ECO:0000256" key="1">
    <source>
        <dbReference type="ARBA" id="ARBA00004141"/>
    </source>
</evidence>
<dbReference type="PANTHER" id="PTHR33048:SF47">
    <property type="entry name" value="INTEGRAL MEMBRANE PROTEIN-RELATED"/>
    <property type="match status" value="1"/>
</dbReference>
<evidence type="ECO:0000259" key="7">
    <source>
        <dbReference type="Pfam" id="PF20684"/>
    </source>
</evidence>
<feature type="non-terminal residue" evidence="8">
    <location>
        <position position="1"/>
    </location>
</feature>
<evidence type="ECO:0000256" key="6">
    <source>
        <dbReference type="SAM" id="Phobius"/>
    </source>
</evidence>
<evidence type="ECO:0000256" key="5">
    <source>
        <dbReference type="ARBA" id="ARBA00038359"/>
    </source>
</evidence>
<accession>A0A6A5SYE7</accession>
<proteinExistence type="inferred from homology"/>
<dbReference type="AlphaFoldDB" id="A0A6A5SYE7"/>
<comment type="subcellular location">
    <subcellularLocation>
        <location evidence="1">Membrane</location>
        <topology evidence="1">Multi-pass membrane protein</topology>
    </subcellularLocation>
</comment>
<feature type="transmembrane region" description="Helical" evidence="6">
    <location>
        <begin position="77"/>
        <end position="98"/>
    </location>
</feature>
<evidence type="ECO:0000313" key="8">
    <source>
        <dbReference type="EMBL" id="KAF1944898.1"/>
    </source>
</evidence>
<dbReference type="Proteomes" id="UP000800038">
    <property type="component" value="Unassembled WGS sequence"/>
</dbReference>
<keyword evidence="2 6" id="KW-0812">Transmembrane</keyword>
<feature type="transmembrane region" description="Helical" evidence="6">
    <location>
        <begin position="152"/>
        <end position="179"/>
    </location>
</feature>
<feature type="transmembrane region" description="Helical" evidence="6">
    <location>
        <begin position="232"/>
        <end position="252"/>
    </location>
</feature>
<dbReference type="OrthoDB" id="444631at2759"/>
<evidence type="ECO:0000256" key="3">
    <source>
        <dbReference type="ARBA" id="ARBA00022989"/>
    </source>
</evidence>
<keyword evidence="4 6" id="KW-0472">Membrane</keyword>
<feature type="transmembrane region" description="Helical" evidence="6">
    <location>
        <begin position="272"/>
        <end position="292"/>
    </location>
</feature>
<dbReference type="GO" id="GO:0016020">
    <property type="term" value="C:membrane"/>
    <property type="evidence" value="ECO:0007669"/>
    <property type="project" value="UniProtKB-SubCell"/>
</dbReference>
<gene>
    <name evidence="8" type="ORF">EJ02DRAFT_478672</name>
</gene>
<feature type="domain" description="Rhodopsin" evidence="7">
    <location>
        <begin position="39"/>
        <end position="297"/>
    </location>
</feature>
<evidence type="ECO:0000313" key="9">
    <source>
        <dbReference type="Proteomes" id="UP000800038"/>
    </source>
</evidence>
<sequence length="418" mass="47456">AMEQIPPEQLAILAKQDQGPFTKSIVITFTAIAFVCFCLRIFTRFKFLGRAVGWEDYTLFISMVNIPRKDLGRELTFVFQVCSIVSAVFQVMQVNAGSGKHAVFVPFPNGVVNILRDLFWSIIFYNIALAITKISILLQYRRIFTVRELRIPLHVVMVICVLLGITTLFTSIFTCVPVSAYWQILKQPSAKCIPDKTLWYTNAGLNITTDLLVAFLPVRVIWKLQISKHQRFALLGILTIGWVVCVVSFLRLHALTVLVAHPQDNSWYGSATAYWSAIEVNLAIVCASLPALKPLVATVIPAFVTRHSHEGYGTDITDKNTLQAFEDRRQTSESRRQTIQNRDRNTVDENIELGGSIITNAYPSTPTESVHGQYIYKSTLFEQHSHENRHFGDNESQKNLVVEPVSVFMRDPERRLYR</sequence>
<dbReference type="Pfam" id="PF20684">
    <property type="entry name" value="Fung_rhodopsin"/>
    <property type="match status" value="1"/>
</dbReference>
<evidence type="ECO:0000256" key="2">
    <source>
        <dbReference type="ARBA" id="ARBA00022692"/>
    </source>
</evidence>
<organism evidence="8 9">
    <name type="scientific">Clathrospora elynae</name>
    <dbReference type="NCBI Taxonomy" id="706981"/>
    <lineage>
        <taxon>Eukaryota</taxon>
        <taxon>Fungi</taxon>
        <taxon>Dikarya</taxon>
        <taxon>Ascomycota</taxon>
        <taxon>Pezizomycotina</taxon>
        <taxon>Dothideomycetes</taxon>
        <taxon>Pleosporomycetidae</taxon>
        <taxon>Pleosporales</taxon>
        <taxon>Diademaceae</taxon>
        <taxon>Clathrospora</taxon>
    </lineage>
</organism>
<keyword evidence="3 6" id="KW-1133">Transmembrane helix</keyword>
<evidence type="ECO:0000256" key="4">
    <source>
        <dbReference type="ARBA" id="ARBA00023136"/>
    </source>
</evidence>
<dbReference type="PANTHER" id="PTHR33048">
    <property type="entry name" value="PTH11-LIKE INTEGRAL MEMBRANE PROTEIN (AFU_ORTHOLOGUE AFUA_5G11245)"/>
    <property type="match status" value="1"/>
</dbReference>
<dbReference type="InterPro" id="IPR049326">
    <property type="entry name" value="Rhodopsin_dom_fungi"/>
</dbReference>